<dbReference type="Gene3D" id="3.40.50.12780">
    <property type="entry name" value="N-terminal domain of ligase-like"/>
    <property type="match status" value="2"/>
</dbReference>
<organism evidence="3 4">
    <name type="scientific">Acanthosepion pharaonis</name>
    <name type="common">Pharaoh cuttlefish</name>
    <name type="synonym">Sepia pharaonis</name>
    <dbReference type="NCBI Taxonomy" id="158019"/>
    <lineage>
        <taxon>Eukaryota</taxon>
        <taxon>Metazoa</taxon>
        <taxon>Spiralia</taxon>
        <taxon>Lophotrochozoa</taxon>
        <taxon>Mollusca</taxon>
        <taxon>Cephalopoda</taxon>
        <taxon>Coleoidea</taxon>
        <taxon>Decapodiformes</taxon>
        <taxon>Sepiida</taxon>
        <taxon>Sepiina</taxon>
        <taxon>Sepiidae</taxon>
        <taxon>Acanthosepion</taxon>
    </lineage>
</organism>
<keyword evidence="1" id="KW-0812">Transmembrane</keyword>
<reference evidence="3" key="1">
    <citation type="submission" date="2021-01" db="EMBL/GenBank/DDBJ databases">
        <authorList>
            <person name="Li R."/>
            <person name="Bekaert M."/>
        </authorList>
    </citation>
    <scope>NUCLEOTIDE SEQUENCE</scope>
    <source>
        <strain evidence="3">Farmed</strain>
    </source>
</reference>
<dbReference type="AlphaFoldDB" id="A0A812ERY0"/>
<evidence type="ECO:0000313" key="3">
    <source>
        <dbReference type="EMBL" id="CAE1328861.1"/>
    </source>
</evidence>
<feature type="transmembrane region" description="Helical" evidence="1">
    <location>
        <begin position="787"/>
        <end position="805"/>
    </location>
</feature>
<keyword evidence="1" id="KW-1133">Transmembrane helix</keyword>
<evidence type="ECO:0000313" key="4">
    <source>
        <dbReference type="Proteomes" id="UP000597762"/>
    </source>
</evidence>
<dbReference type="Proteomes" id="UP000597762">
    <property type="component" value="Unassembled WGS sequence"/>
</dbReference>
<feature type="domain" description="AMP-dependent synthetase/ligase" evidence="2">
    <location>
        <begin position="81"/>
        <end position="348"/>
    </location>
</feature>
<comment type="caution">
    <text evidence="3">The sequence shown here is derived from an EMBL/GenBank/DDBJ whole genome shotgun (WGS) entry which is preliminary data.</text>
</comment>
<accession>A0A812ERY0</accession>
<proteinExistence type="predicted"/>
<feature type="transmembrane region" description="Helical" evidence="1">
    <location>
        <begin position="757"/>
        <end position="775"/>
    </location>
</feature>
<gene>
    <name evidence="3" type="ORF">SPHA_78450</name>
</gene>
<feature type="domain" description="AMP-dependent synthetase/ligase" evidence="2">
    <location>
        <begin position="431"/>
        <end position="756"/>
    </location>
</feature>
<protein>
    <recommendedName>
        <fullName evidence="2">AMP-dependent synthetase/ligase domain-containing protein</fullName>
    </recommendedName>
</protein>
<dbReference type="InterPro" id="IPR020845">
    <property type="entry name" value="AMP-binding_CS"/>
</dbReference>
<dbReference type="InterPro" id="IPR000873">
    <property type="entry name" value="AMP-dep_synth/lig_dom"/>
</dbReference>
<dbReference type="PANTHER" id="PTHR42814:SF3">
    <property type="entry name" value="BETA-N-ACETYLHEXOSAMINIDASE"/>
    <property type="match status" value="1"/>
</dbReference>
<evidence type="ECO:0000256" key="1">
    <source>
        <dbReference type="SAM" id="Phobius"/>
    </source>
</evidence>
<keyword evidence="1" id="KW-0472">Membrane</keyword>
<feature type="domain" description="AMP-dependent synthetase/ligase" evidence="2">
    <location>
        <begin position="349"/>
        <end position="400"/>
    </location>
</feature>
<dbReference type="Pfam" id="PF00501">
    <property type="entry name" value="AMP-binding"/>
    <property type="match status" value="3"/>
</dbReference>
<name>A0A812ERY0_ACAPH</name>
<dbReference type="InterPro" id="IPR042099">
    <property type="entry name" value="ANL_N_sf"/>
</dbReference>
<sequence>MCGGRQVNTNRSLECSQHCLHALYALKFTSISYSRHLGKKTFSPIFNEEKLNGPTMLKKSYFHQPGNIAYSYETIPERIQKLAEEKPDKIAMVMYHSKDERYEITRKELYDRSVKFARCLLKLGIKKGDPVAYCVSNCINWMTYDVGILMAGGISVHLLLGAADISKALDKCTFIILDAKENWDDLLSVAKIHPGGKITSDTCPSLKIAIAVSSDSRPANVLQASELIAEINAKDDGSFLEFPVLDPEDTAFICLTSGTTGTPKKIHHSHFNVLNCTATHDEDVNITCDDVIYNSRPMAYIGGYPFCYLNTGTRFVSGDTIFLSEPENFETVVDIWRKEGCTFVGLAPKELYDRSVKFARCLLKLGIKKGDRVAYCVSNCINWMTYDVGIMMAGGTSVHLLLGAADISKALDKCTFIILDAKEHWDDLLKDLYVKSLRFAQVLNKLGINKGDRVAYCVSNCIDWMVYDVGIMMAGAVSVHLLMGSADVKVTLSGCVMVILDSKERWNDFVGVAEILPGGKVSCNECPTLKLAMAVDPECRPDNALLASELMAEIEDAKYVKGPQLPVLDPDDIALVNQTSGTTGTPKKVCHTHFGIVNNLTIYNVISGFHADDVIYNNRPMAYTVGYPLNYIGTGTTTVTGDVRFLNDPANNDFLVGIWKKEGCTLVYMQPQIIKSIRDYGFRTKYLLSTGDTITEQMIRHSFLLTNAFCLIYGSTETLISTHRIFTQENITEHEKGMLGVPLPGMEMKIIDEKEEVVDIDFFSFFLYFFFFLSSFLSSSPCWAEGWFVKVNFFLFPFLLSLFLLSRDWD</sequence>
<dbReference type="EMBL" id="CAHIKZ030005540">
    <property type="protein sequence ID" value="CAE1328861.1"/>
    <property type="molecule type" value="Genomic_DNA"/>
</dbReference>
<dbReference type="SUPFAM" id="SSF56801">
    <property type="entry name" value="Acetyl-CoA synthetase-like"/>
    <property type="match status" value="3"/>
</dbReference>
<keyword evidence="4" id="KW-1185">Reference proteome</keyword>
<dbReference type="PROSITE" id="PS00455">
    <property type="entry name" value="AMP_BINDING"/>
    <property type="match status" value="2"/>
</dbReference>
<dbReference type="OrthoDB" id="5953112at2759"/>
<evidence type="ECO:0000259" key="2">
    <source>
        <dbReference type="Pfam" id="PF00501"/>
    </source>
</evidence>
<dbReference type="Gene3D" id="3.40.50.980">
    <property type="match status" value="1"/>
</dbReference>
<dbReference type="PANTHER" id="PTHR42814">
    <property type="entry name" value="AMP-BINDING DOMAIN-CONTAINING PROTEIN"/>
    <property type="match status" value="1"/>
</dbReference>